<evidence type="ECO:0000313" key="1">
    <source>
        <dbReference type="EMBL" id="PSB16053.1"/>
    </source>
</evidence>
<reference evidence="1 2" key="2">
    <citation type="submission" date="2018-03" db="EMBL/GenBank/DDBJ databases">
        <title>The ancient ancestry and fast evolution of plastids.</title>
        <authorList>
            <person name="Moore K.R."/>
            <person name="Magnabosco C."/>
            <person name="Momper L."/>
            <person name="Gold D.A."/>
            <person name="Bosak T."/>
            <person name="Fournier G.P."/>
        </authorList>
    </citation>
    <scope>NUCLEOTIDE SEQUENCE [LARGE SCALE GENOMIC DNA]</scope>
    <source>
        <strain evidence="1 2">ULC007</strain>
    </source>
</reference>
<name>A0A2T1D6B3_9CYAN</name>
<organism evidence="1 2">
    <name type="scientific">Phormidesmis priestleyi ULC007</name>
    <dbReference type="NCBI Taxonomy" id="1920490"/>
    <lineage>
        <taxon>Bacteria</taxon>
        <taxon>Bacillati</taxon>
        <taxon>Cyanobacteriota</taxon>
        <taxon>Cyanophyceae</taxon>
        <taxon>Leptolyngbyales</taxon>
        <taxon>Leptolyngbyaceae</taxon>
        <taxon>Phormidesmis</taxon>
    </lineage>
</organism>
<gene>
    <name evidence="1" type="ORF">C7B65_22780</name>
</gene>
<keyword evidence="2" id="KW-1185">Reference proteome</keyword>
<dbReference type="RefSeq" id="WP_073071490.1">
    <property type="nucleotide sequence ID" value="NZ_MPPI01000011.1"/>
</dbReference>
<evidence type="ECO:0000313" key="2">
    <source>
        <dbReference type="Proteomes" id="UP000238634"/>
    </source>
</evidence>
<sequence length="151" mass="17198">MSHPVLSLNNVENWQLFHRQIYRSQESVNQGRVRGHIPIPPQTLPLLSDRNILAAGCHSDKAKSTWFSGGWLTPVVACGGEFLEADFGFYRLPLNSVRLIIIPPIAQSYKLRFQVPAWFEEISLSIYQYIGTETDSTEDLIRELQTQISQP</sequence>
<comment type="caution">
    <text evidence="1">The sequence shown here is derived from an EMBL/GenBank/DDBJ whole genome shotgun (WGS) entry which is preliminary data.</text>
</comment>
<dbReference type="STRING" id="1920490.GCA_001895925_04592"/>
<reference evidence="1 2" key="1">
    <citation type="submission" date="2018-02" db="EMBL/GenBank/DDBJ databases">
        <authorList>
            <person name="Cohen D.B."/>
            <person name="Kent A.D."/>
        </authorList>
    </citation>
    <scope>NUCLEOTIDE SEQUENCE [LARGE SCALE GENOMIC DNA]</scope>
    <source>
        <strain evidence="1 2">ULC007</strain>
    </source>
</reference>
<dbReference type="Proteomes" id="UP000238634">
    <property type="component" value="Unassembled WGS sequence"/>
</dbReference>
<dbReference type="OrthoDB" id="583031at2"/>
<dbReference type="EMBL" id="PVWG01000048">
    <property type="protein sequence ID" value="PSB16053.1"/>
    <property type="molecule type" value="Genomic_DNA"/>
</dbReference>
<accession>A0A2T1D6B3</accession>
<protein>
    <submittedName>
        <fullName evidence="1">Uncharacterized protein</fullName>
    </submittedName>
</protein>
<proteinExistence type="predicted"/>
<dbReference type="AlphaFoldDB" id="A0A2T1D6B3"/>